<evidence type="ECO:0000313" key="2">
    <source>
        <dbReference type="Proteomes" id="UP000796880"/>
    </source>
</evidence>
<accession>A0A8K0H5Y1</accession>
<keyword evidence="2" id="KW-1185">Reference proteome</keyword>
<reference evidence="1" key="1">
    <citation type="submission" date="2020-03" db="EMBL/GenBank/DDBJ databases">
        <title>A high-quality chromosome-level genome assembly of a woody plant with both climbing and erect habits, Rhamnella rubrinervis.</title>
        <authorList>
            <person name="Lu Z."/>
            <person name="Yang Y."/>
            <person name="Zhu X."/>
            <person name="Sun Y."/>
        </authorList>
    </citation>
    <scope>NUCLEOTIDE SEQUENCE</scope>
    <source>
        <strain evidence="1">BYM</strain>
        <tissue evidence="1">Leaf</tissue>
    </source>
</reference>
<sequence length="260" mass="30519">MMVVSETNLGPRRIKLDEKVVLLAHQQADQQMRHERHEGSHFEPCHEQNETLSQCASFSNGKQAVFHEFDWKHVELQERCWCEVEAEGKNSRCENWWNSKDEEEEEKETQEALFSFLPSRHGRPFLKCTSEYKNVPPNQRVQLASFHMEGLALQWHRWLSKFRGPLSWDELTKVALLRFGPTDFDDPADPSSCLWKTTTTVAYLKVFERTSNQEARDRREKGLCYYCDDKYAPSHCCEHPQLFMIANILASCDNTEDEDQ</sequence>
<comment type="caution">
    <text evidence="1">The sequence shown here is derived from an EMBL/GenBank/DDBJ whole genome shotgun (WGS) entry which is preliminary data.</text>
</comment>
<dbReference type="Proteomes" id="UP000796880">
    <property type="component" value="Unassembled WGS sequence"/>
</dbReference>
<evidence type="ECO:0000313" key="1">
    <source>
        <dbReference type="EMBL" id="KAF3446038.1"/>
    </source>
</evidence>
<dbReference type="OrthoDB" id="1938922at2759"/>
<organism evidence="1 2">
    <name type="scientific">Rhamnella rubrinervis</name>
    <dbReference type="NCBI Taxonomy" id="2594499"/>
    <lineage>
        <taxon>Eukaryota</taxon>
        <taxon>Viridiplantae</taxon>
        <taxon>Streptophyta</taxon>
        <taxon>Embryophyta</taxon>
        <taxon>Tracheophyta</taxon>
        <taxon>Spermatophyta</taxon>
        <taxon>Magnoliopsida</taxon>
        <taxon>eudicotyledons</taxon>
        <taxon>Gunneridae</taxon>
        <taxon>Pentapetalae</taxon>
        <taxon>rosids</taxon>
        <taxon>fabids</taxon>
        <taxon>Rosales</taxon>
        <taxon>Rhamnaceae</taxon>
        <taxon>rhamnoid group</taxon>
        <taxon>Rhamneae</taxon>
        <taxon>Rhamnella</taxon>
    </lineage>
</organism>
<protein>
    <recommendedName>
        <fullName evidence="3">Retrotransposon gag domain-containing protein</fullName>
    </recommendedName>
</protein>
<proteinExistence type="predicted"/>
<dbReference type="AlphaFoldDB" id="A0A8K0H5Y1"/>
<evidence type="ECO:0008006" key="3">
    <source>
        <dbReference type="Google" id="ProtNLM"/>
    </source>
</evidence>
<gene>
    <name evidence="1" type="ORF">FNV43_RR11216</name>
</gene>
<name>A0A8K0H5Y1_9ROSA</name>
<dbReference type="EMBL" id="VOIH02000005">
    <property type="protein sequence ID" value="KAF3446038.1"/>
    <property type="molecule type" value="Genomic_DNA"/>
</dbReference>